<dbReference type="RefSeq" id="WP_092791837.1">
    <property type="nucleotide sequence ID" value="NZ_FOPC01000008.1"/>
</dbReference>
<keyword evidence="2" id="KW-1185">Reference proteome</keyword>
<dbReference type="AlphaFoldDB" id="A0A1I2UQR8"/>
<name>A0A1I2UQR8_9BACT</name>
<organism evidence="1 2">
    <name type="scientific">Algoriphagus hitonicola</name>
    <dbReference type="NCBI Taxonomy" id="435880"/>
    <lineage>
        <taxon>Bacteria</taxon>
        <taxon>Pseudomonadati</taxon>
        <taxon>Bacteroidota</taxon>
        <taxon>Cytophagia</taxon>
        <taxon>Cytophagales</taxon>
        <taxon>Cyclobacteriaceae</taxon>
        <taxon>Algoriphagus</taxon>
    </lineage>
</organism>
<gene>
    <name evidence="1" type="ORF">SAMN04487988_10818</name>
</gene>
<evidence type="ECO:0000313" key="2">
    <source>
        <dbReference type="Proteomes" id="UP000199642"/>
    </source>
</evidence>
<dbReference type="Proteomes" id="UP000199642">
    <property type="component" value="Unassembled WGS sequence"/>
</dbReference>
<reference evidence="2" key="1">
    <citation type="submission" date="2016-10" db="EMBL/GenBank/DDBJ databases">
        <authorList>
            <person name="Varghese N."/>
            <person name="Submissions S."/>
        </authorList>
    </citation>
    <scope>NUCLEOTIDE SEQUENCE [LARGE SCALE GENOMIC DNA]</scope>
    <source>
        <strain evidence="2">DSM 19315</strain>
    </source>
</reference>
<sequence length="188" mass="21063">MEKESTLTKLLSDPLSKEFSKALIKAEELHSLYIGKVSDPEFLRHKGFDSIDELKKFIGTYYDNPEYVFNSLYELATLGQEIRNKYPSVSKFTSKEIEILVLEVIESREKSNYYNSSENLRIQGQCEDELDSSLQTCQDAALVGVAGCGLLTPTLLGALGCGAVVYLGELVCIDDANRSYDICKNYEN</sequence>
<dbReference type="OrthoDB" id="3172674at2"/>
<accession>A0A1I2UQR8</accession>
<proteinExistence type="predicted"/>
<evidence type="ECO:0000313" key="1">
    <source>
        <dbReference type="EMBL" id="SFG78047.1"/>
    </source>
</evidence>
<dbReference type="EMBL" id="FOPC01000008">
    <property type="protein sequence ID" value="SFG78047.1"/>
    <property type="molecule type" value="Genomic_DNA"/>
</dbReference>
<protein>
    <submittedName>
        <fullName evidence="1">Uncharacterized protein</fullName>
    </submittedName>
</protein>